<gene>
    <name evidence="1" type="ORF">BcabD6B2_41690</name>
</gene>
<accession>A0AAV4LXE2</accession>
<sequence length="434" mass="47542">MAATCGHSKSPKNLKDALDFVLALSRGNHNRAVVQAIEKRVKQYCDEIYDTSYLETPTNNLRTLRLKLIDTSSPELNNIIPQSLECLPDVVSTLFPILYTTLFYFWFNVNDKNNGGGAWEEQQCSNSTAIHKWLKGSNGLQSAKNSPAKVWCGGFGNELKLQKGKACASALGDCVGDGTGDKLRQFVGRLLFYKPCFPELTSFGLVFIRELCKCVIGADEDNGDGKPRQAFQNALREQNKNAIPNYTGFEECCQAVKISINNLIGQQSGGSAHLHIPENSHTLYKNKLKYDNFNRYLTWLSEHLPNIIKHLEQMKDDCQEWSLDNVATAEDAGPFPYGFGFPKGGNWDQDQSGQIKSGVRNAISTLSAEGSGTLRKLLRYVNQFTAMSASTSPAGSIVGTTLTLGALGGGAAAVYFNIGGAATFLNGLLNFRSF</sequence>
<name>A0AAV4LXE2_BABCB</name>
<reference evidence="1 2" key="1">
    <citation type="submission" date="2021-06" db="EMBL/GenBank/DDBJ databases">
        <title>Genome sequence of Babesia caballi.</title>
        <authorList>
            <person name="Yamagishi J."/>
            <person name="Kidaka T."/>
            <person name="Ochi A."/>
        </authorList>
    </citation>
    <scope>NUCLEOTIDE SEQUENCE [LARGE SCALE GENOMIC DNA]</scope>
    <source>
        <strain evidence="1">USDA-D6B2</strain>
    </source>
</reference>
<dbReference type="EMBL" id="BPLF01000003">
    <property type="protein sequence ID" value="GIX64734.1"/>
    <property type="molecule type" value="Genomic_DNA"/>
</dbReference>
<keyword evidence="2" id="KW-1185">Reference proteome</keyword>
<organism evidence="1 2">
    <name type="scientific">Babesia caballi</name>
    <dbReference type="NCBI Taxonomy" id="5871"/>
    <lineage>
        <taxon>Eukaryota</taxon>
        <taxon>Sar</taxon>
        <taxon>Alveolata</taxon>
        <taxon>Apicomplexa</taxon>
        <taxon>Aconoidasida</taxon>
        <taxon>Piroplasmida</taxon>
        <taxon>Babesiidae</taxon>
        <taxon>Babesia</taxon>
    </lineage>
</organism>
<dbReference type="Proteomes" id="UP001497744">
    <property type="component" value="Unassembled WGS sequence"/>
</dbReference>
<dbReference type="RefSeq" id="XP_067716803.1">
    <property type="nucleotide sequence ID" value="XM_067860702.1"/>
</dbReference>
<protein>
    <submittedName>
        <fullName evidence="1">Secreted antigen 1</fullName>
    </submittedName>
</protein>
<comment type="caution">
    <text evidence="1">The sequence shown here is derived from an EMBL/GenBank/DDBJ whole genome shotgun (WGS) entry which is preliminary data.</text>
</comment>
<dbReference type="GeneID" id="94196215"/>
<dbReference type="AlphaFoldDB" id="A0AAV4LXE2"/>
<evidence type="ECO:0000313" key="2">
    <source>
        <dbReference type="Proteomes" id="UP001497744"/>
    </source>
</evidence>
<proteinExistence type="predicted"/>
<evidence type="ECO:0000313" key="1">
    <source>
        <dbReference type="EMBL" id="GIX64734.1"/>
    </source>
</evidence>